<reference evidence="1" key="1">
    <citation type="submission" date="2004-11" db="EMBL/GenBank/DDBJ databases">
        <title>The full-length cDNA sequences of Schistosoma japonicum genes.</title>
        <authorList>
            <person name="Han Z."/>
        </authorList>
    </citation>
    <scope>NUCLEOTIDE SEQUENCE</scope>
</reference>
<name>Q5DGA3_SCHJA</name>
<dbReference type="AlphaFoldDB" id="Q5DGA3"/>
<protein>
    <submittedName>
        <fullName evidence="1">SJCHGC07746 protein</fullName>
    </submittedName>
</protein>
<evidence type="ECO:0000313" key="1">
    <source>
        <dbReference type="EMBL" id="AAW25153.1"/>
    </source>
</evidence>
<sequence length="159" mass="18521">MLESDRFLNFLCKLSNHIILLENITGQSNPWIPSLGGWINLPNITSTIDRIKENERDMILKFLKMLFDKCIPSELSSIGEGRFNFTSVAQTWIPPNRPVDLRRPNFEIYIFYTELPCPNQLTSRLGPHRLYIELEYDTKTSAYKNLIMAGSFSHDTQFF</sequence>
<proteinExistence type="evidence at transcript level"/>
<accession>Q5DGA3</accession>
<reference evidence="1" key="2">
    <citation type="journal article" date="2006" name="PLoS Pathog.">
        <title>New perspectives on host-parasite interplay by comparative transcriptomic and proteomic analyses of Schistosoma japonicum.</title>
        <authorList>
            <person name="Liu F."/>
            <person name="Lu J."/>
            <person name="Hu W."/>
            <person name="Wang S.Y."/>
            <person name="Cui S.J."/>
            <person name="Chi M."/>
            <person name="Yan Q."/>
            <person name="Wang X.R."/>
            <person name="Song H.D."/>
            <person name="Xu X.N."/>
            <person name="Wang J.J."/>
            <person name="Zhang X.L."/>
            <person name="Zhang X."/>
            <person name="Wang Z.Q."/>
            <person name="Xue C.L."/>
            <person name="Brindley P.J."/>
            <person name="McManus D.P."/>
            <person name="Yang P.Y."/>
            <person name="Feng Z."/>
            <person name="Chen Z."/>
            <person name="Han Z.G."/>
        </authorList>
    </citation>
    <scope>NUCLEOTIDE SEQUENCE</scope>
</reference>
<dbReference type="EMBL" id="AY813421">
    <property type="protein sequence ID" value="AAW25153.1"/>
    <property type="molecule type" value="mRNA"/>
</dbReference>
<organism evidence="1">
    <name type="scientific">Schistosoma japonicum</name>
    <name type="common">Blood fluke</name>
    <dbReference type="NCBI Taxonomy" id="6182"/>
    <lineage>
        <taxon>Eukaryota</taxon>
        <taxon>Metazoa</taxon>
        <taxon>Spiralia</taxon>
        <taxon>Lophotrochozoa</taxon>
        <taxon>Platyhelminthes</taxon>
        <taxon>Trematoda</taxon>
        <taxon>Digenea</taxon>
        <taxon>Strigeidida</taxon>
        <taxon>Schistosomatoidea</taxon>
        <taxon>Schistosomatidae</taxon>
        <taxon>Schistosoma</taxon>
    </lineage>
</organism>